<evidence type="ECO:0000256" key="3">
    <source>
        <dbReference type="ARBA" id="ARBA00022692"/>
    </source>
</evidence>
<keyword evidence="9" id="KW-1185">Reference proteome</keyword>
<dbReference type="SUPFAM" id="SSF103473">
    <property type="entry name" value="MFS general substrate transporter"/>
    <property type="match status" value="1"/>
</dbReference>
<evidence type="ECO:0000256" key="6">
    <source>
        <dbReference type="SAM" id="MobiDB-lite"/>
    </source>
</evidence>
<evidence type="ECO:0000313" key="8">
    <source>
        <dbReference type="EMBL" id="KAK0501013.1"/>
    </source>
</evidence>
<keyword evidence="2" id="KW-0813">Transport</keyword>
<feature type="region of interest" description="Disordered" evidence="6">
    <location>
        <begin position="1"/>
        <end position="24"/>
    </location>
</feature>
<evidence type="ECO:0000256" key="4">
    <source>
        <dbReference type="ARBA" id="ARBA00022989"/>
    </source>
</evidence>
<reference evidence="8" key="1">
    <citation type="submission" date="2023-06" db="EMBL/GenBank/DDBJ databases">
        <authorList>
            <consortium name="Lawrence Berkeley National Laboratory"/>
            <person name="Ahrendt S."/>
            <person name="Sahu N."/>
            <person name="Indic B."/>
            <person name="Wong-Bajracharya J."/>
            <person name="Merenyi Z."/>
            <person name="Ke H.-M."/>
            <person name="Monk M."/>
            <person name="Kocsube S."/>
            <person name="Drula E."/>
            <person name="Lipzen A."/>
            <person name="Balint B."/>
            <person name="Henrissat B."/>
            <person name="Andreopoulos B."/>
            <person name="Martin F.M."/>
            <person name="Harder C.B."/>
            <person name="Rigling D."/>
            <person name="Ford K.L."/>
            <person name="Foster G.D."/>
            <person name="Pangilinan J."/>
            <person name="Papanicolaou A."/>
            <person name="Barry K."/>
            <person name="LaButti K."/>
            <person name="Viragh M."/>
            <person name="Koriabine M."/>
            <person name="Yan M."/>
            <person name="Riley R."/>
            <person name="Champramary S."/>
            <person name="Plett K.L."/>
            <person name="Tsai I.J."/>
            <person name="Slot J."/>
            <person name="Sipos G."/>
            <person name="Plett J."/>
            <person name="Nagy L.G."/>
            <person name="Grigoriev I.V."/>
        </authorList>
    </citation>
    <scope>NUCLEOTIDE SEQUENCE</scope>
    <source>
        <strain evidence="8">HWK02</strain>
    </source>
</reference>
<protein>
    <submittedName>
        <fullName evidence="8">Major facilitator superfamily domain-containing protein</fullName>
    </submittedName>
</protein>
<dbReference type="PANTHER" id="PTHR43791:SF70">
    <property type="entry name" value="MAJOR FACILITATOR SUPERFAMILY (MFS) PROFILE DOMAIN-CONTAINING PROTEIN"/>
    <property type="match status" value="1"/>
</dbReference>
<comment type="caution">
    <text evidence="8">The sequence shown here is derived from an EMBL/GenBank/DDBJ whole genome shotgun (WGS) entry which is preliminary data.</text>
</comment>
<dbReference type="InterPro" id="IPR011701">
    <property type="entry name" value="MFS"/>
</dbReference>
<proteinExistence type="predicted"/>
<evidence type="ECO:0000256" key="2">
    <source>
        <dbReference type="ARBA" id="ARBA00022448"/>
    </source>
</evidence>
<dbReference type="Pfam" id="PF07690">
    <property type="entry name" value="MFS_1"/>
    <property type="match status" value="1"/>
</dbReference>
<dbReference type="GO" id="GO:0016020">
    <property type="term" value="C:membrane"/>
    <property type="evidence" value="ECO:0007669"/>
    <property type="project" value="UniProtKB-SubCell"/>
</dbReference>
<comment type="subcellular location">
    <subcellularLocation>
        <location evidence="1">Membrane</location>
        <topology evidence="1">Multi-pass membrane protein</topology>
    </subcellularLocation>
</comment>
<feature type="transmembrane region" description="Helical" evidence="7">
    <location>
        <begin position="308"/>
        <end position="333"/>
    </location>
</feature>
<feature type="transmembrane region" description="Helical" evidence="7">
    <location>
        <begin position="373"/>
        <end position="393"/>
    </location>
</feature>
<keyword evidence="3 7" id="KW-0812">Transmembrane</keyword>
<feature type="transmembrane region" description="Helical" evidence="7">
    <location>
        <begin position="206"/>
        <end position="228"/>
    </location>
</feature>
<evidence type="ECO:0000256" key="7">
    <source>
        <dbReference type="SAM" id="Phobius"/>
    </source>
</evidence>
<organism evidence="8 9">
    <name type="scientific">Armillaria luteobubalina</name>
    <dbReference type="NCBI Taxonomy" id="153913"/>
    <lineage>
        <taxon>Eukaryota</taxon>
        <taxon>Fungi</taxon>
        <taxon>Dikarya</taxon>
        <taxon>Basidiomycota</taxon>
        <taxon>Agaricomycotina</taxon>
        <taxon>Agaricomycetes</taxon>
        <taxon>Agaricomycetidae</taxon>
        <taxon>Agaricales</taxon>
        <taxon>Marasmiineae</taxon>
        <taxon>Physalacriaceae</taxon>
        <taxon>Armillaria</taxon>
    </lineage>
</organism>
<feature type="compositionally biased region" description="Polar residues" evidence="6">
    <location>
        <begin position="1"/>
        <end position="21"/>
    </location>
</feature>
<dbReference type="InterPro" id="IPR036259">
    <property type="entry name" value="MFS_trans_sf"/>
</dbReference>
<evidence type="ECO:0000256" key="1">
    <source>
        <dbReference type="ARBA" id="ARBA00004141"/>
    </source>
</evidence>
<evidence type="ECO:0000313" key="9">
    <source>
        <dbReference type="Proteomes" id="UP001175228"/>
    </source>
</evidence>
<feature type="transmembrane region" description="Helical" evidence="7">
    <location>
        <begin position="144"/>
        <end position="162"/>
    </location>
</feature>
<name>A0AA39USD7_9AGAR</name>
<accession>A0AA39USD7</accession>
<feature type="transmembrane region" description="Helical" evidence="7">
    <location>
        <begin position="174"/>
        <end position="194"/>
    </location>
</feature>
<evidence type="ECO:0000256" key="5">
    <source>
        <dbReference type="ARBA" id="ARBA00023136"/>
    </source>
</evidence>
<dbReference type="AlphaFoldDB" id="A0AA39USD7"/>
<feature type="transmembrane region" description="Helical" evidence="7">
    <location>
        <begin position="405"/>
        <end position="424"/>
    </location>
</feature>
<keyword evidence="4 7" id="KW-1133">Transmembrane helix</keyword>
<dbReference type="EMBL" id="JAUEPU010000007">
    <property type="protein sequence ID" value="KAK0501013.1"/>
    <property type="molecule type" value="Genomic_DNA"/>
</dbReference>
<gene>
    <name evidence="8" type="ORF">EDD18DRAFT_1348453</name>
</gene>
<dbReference type="PANTHER" id="PTHR43791">
    <property type="entry name" value="PERMEASE-RELATED"/>
    <property type="match status" value="1"/>
</dbReference>
<feature type="transmembrane region" description="Helical" evidence="7">
    <location>
        <begin position="240"/>
        <end position="260"/>
    </location>
</feature>
<dbReference type="Gene3D" id="1.20.1250.20">
    <property type="entry name" value="MFS general substrate transporter like domains"/>
    <property type="match status" value="1"/>
</dbReference>
<dbReference type="Proteomes" id="UP001175228">
    <property type="component" value="Unassembled WGS sequence"/>
</dbReference>
<dbReference type="GO" id="GO:0022857">
    <property type="term" value="F:transmembrane transporter activity"/>
    <property type="evidence" value="ECO:0007669"/>
    <property type="project" value="InterPro"/>
</dbReference>
<sequence>MAEATTLQRSTSMVTDSSYSTDVDKEKGGVRHVDIPAAIEEADETNNVGYTVYKKGLNHSEITPSQNRSIRWKIDLIILPIFLITQTLQFLDKTALNYANLFGFQAELNLHGDQFNWLGGMVYFGYAIAQYPAQILIGKYPAQRVLSCAVFIWGLCVLTMVWCTNFRTAMVNRFFLGIFEAFVSPCLTLMTGWWYTRHELPLRQFIWYSGLGWGGLIGSYVSTGISAISDHHTGPEKWQYIFYILGSVTMAWAIAVFFLLPDSPASAHFLSPEYRVLAVQRVAGNQLGIKNRKFKKEQMLVSTTDPKIIILFISVFAAAIPNGVVSNFSSIIIKDMGFSTTKTTVLKSVGDMVQIAALIIGGVITLNVRNSRVMAATAANIICVVSAACMAYLPREHVWQRLVSFWLVNCQSVGFSVGLVMVSSNMGGYTHRASNVELNDAEFSGVSMSLLKGKSTAYCFGNVAGPFVVKQSQAPFYVSQSRISTLYAAYAALHQQSATAGLLAGYSIKLACQIMLFIYMFGFNKHRDRVYGPPDIVKSKEAGMQDKTEWENTDFRYDALLTWIQAFSTIAIARQSDR</sequence>
<keyword evidence="5 7" id="KW-0472">Membrane</keyword>
<feature type="transmembrane region" description="Helical" evidence="7">
    <location>
        <begin position="345"/>
        <end position="367"/>
    </location>
</feature>
<feature type="transmembrane region" description="Helical" evidence="7">
    <location>
        <begin position="503"/>
        <end position="521"/>
    </location>
</feature>